<name>B3MQH2_DROAN</name>
<feature type="compositionally biased region" description="Gly residues" evidence="1">
    <location>
        <begin position="46"/>
        <end position="55"/>
    </location>
</feature>
<dbReference type="OrthoDB" id="7872617at2759"/>
<feature type="compositionally biased region" description="Basic and acidic residues" evidence="1">
    <location>
        <begin position="215"/>
        <end position="227"/>
    </location>
</feature>
<dbReference type="InParanoid" id="B3MQH2"/>
<protein>
    <submittedName>
        <fullName evidence="2">Uncharacterized protein</fullName>
    </submittedName>
</protein>
<dbReference type="OMA" id="HEILCCE"/>
<feature type="compositionally biased region" description="Low complexity" evidence="1">
    <location>
        <begin position="56"/>
        <end position="65"/>
    </location>
</feature>
<dbReference type="STRING" id="7217.B3MQH2"/>
<evidence type="ECO:0000313" key="3">
    <source>
        <dbReference type="Proteomes" id="UP000007801"/>
    </source>
</evidence>
<reference evidence="2 3" key="1">
    <citation type="journal article" date="2007" name="Nature">
        <title>Evolution of genes and genomes on the Drosophila phylogeny.</title>
        <authorList>
            <consortium name="Drosophila 12 Genomes Consortium"/>
            <person name="Clark A.G."/>
            <person name="Eisen M.B."/>
            <person name="Smith D.R."/>
            <person name="Bergman C.M."/>
            <person name="Oliver B."/>
            <person name="Markow T.A."/>
            <person name="Kaufman T.C."/>
            <person name="Kellis M."/>
            <person name="Gelbart W."/>
            <person name="Iyer V.N."/>
            <person name="Pollard D.A."/>
            <person name="Sackton T.B."/>
            <person name="Larracuente A.M."/>
            <person name="Singh N.D."/>
            <person name="Abad J.P."/>
            <person name="Abt D.N."/>
            <person name="Adryan B."/>
            <person name="Aguade M."/>
            <person name="Akashi H."/>
            <person name="Anderson W.W."/>
            <person name="Aquadro C.F."/>
            <person name="Ardell D.H."/>
            <person name="Arguello R."/>
            <person name="Artieri C.G."/>
            <person name="Barbash D.A."/>
            <person name="Barker D."/>
            <person name="Barsanti P."/>
            <person name="Batterham P."/>
            <person name="Batzoglou S."/>
            <person name="Begun D."/>
            <person name="Bhutkar A."/>
            <person name="Blanco E."/>
            <person name="Bosak S.A."/>
            <person name="Bradley R.K."/>
            <person name="Brand A.D."/>
            <person name="Brent M.R."/>
            <person name="Brooks A.N."/>
            <person name="Brown R.H."/>
            <person name="Butlin R.K."/>
            <person name="Caggese C."/>
            <person name="Calvi B.R."/>
            <person name="Bernardo de Carvalho A."/>
            <person name="Caspi A."/>
            <person name="Castrezana S."/>
            <person name="Celniker S.E."/>
            <person name="Chang J.L."/>
            <person name="Chapple C."/>
            <person name="Chatterji S."/>
            <person name="Chinwalla A."/>
            <person name="Civetta A."/>
            <person name="Clifton S.W."/>
            <person name="Comeron J.M."/>
            <person name="Costello J.C."/>
            <person name="Coyne J.A."/>
            <person name="Daub J."/>
            <person name="David R.G."/>
            <person name="Delcher A.L."/>
            <person name="Delehaunty K."/>
            <person name="Do C.B."/>
            <person name="Ebling H."/>
            <person name="Edwards K."/>
            <person name="Eickbush T."/>
            <person name="Evans J.D."/>
            <person name="Filipski A."/>
            <person name="Findeiss S."/>
            <person name="Freyhult E."/>
            <person name="Fulton L."/>
            <person name="Fulton R."/>
            <person name="Garcia A.C."/>
            <person name="Gardiner A."/>
            <person name="Garfield D.A."/>
            <person name="Garvin B.E."/>
            <person name="Gibson G."/>
            <person name="Gilbert D."/>
            <person name="Gnerre S."/>
            <person name="Godfrey J."/>
            <person name="Good R."/>
            <person name="Gotea V."/>
            <person name="Gravely B."/>
            <person name="Greenberg A.J."/>
            <person name="Griffiths-Jones S."/>
            <person name="Gross S."/>
            <person name="Guigo R."/>
            <person name="Gustafson E.A."/>
            <person name="Haerty W."/>
            <person name="Hahn M.W."/>
            <person name="Halligan D.L."/>
            <person name="Halpern A.L."/>
            <person name="Halter G.M."/>
            <person name="Han M.V."/>
            <person name="Heger A."/>
            <person name="Hillier L."/>
            <person name="Hinrichs A.S."/>
            <person name="Holmes I."/>
            <person name="Hoskins R.A."/>
            <person name="Hubisz M.J."/>
            <person name="Hultmark D."/>
            <person name="Huntley M.A."/>
            <person name="Jaffe D.B."/>
            <person name="Jagadeeshan S."/>
            <person name="Jeck W.R."/>
            <person name="Johnson J."/>
            <person name="Jones C.D."/>
            <person name="Jordan W.C."/>
            <person name="Karpen G.H."/>
            <person name="Kataoka E."/>
            <person name="Keightley P.D."/>
            <person name="Kheradpour P."/>
            <person name="Kirkness E.F."/>
            <person name="Koerich L.B."/>
            <person name="Kristiansen K."/>
            <person name="Kudrna D."/>
            <person name="Kulathinal R.J."/>
            <person name="Kumar S."/>
            <person name="Kwok R."/>
            <person name="Lander E."/>
            <person name="Langley C.H."/>
            <person name="Lapoint R."/>
            <person name="Lazzaro B.P."/>
            <person name="Lee S.J."/>
            <person name="Levesque L."/>
            <person name="Li R."/>
            <person name="Lin C.F."/>
            <person name="Lin M.F."/>
            <person name="Lindblad-Toh K."/>
            <person name="Llopart A."/>
            <person name="Long M."/>
            <person name="Low L."/>
            <person name="Lozovsky E."/>
            <person name="Lu J."/>
            <person name="Luo M."/>
            <person name="Machado C.A."/>
            <person name="Makalowski W."/>
            <person name="Marzo M."/>
            <person name="Matsuda M."/>
            <person name="Matzkin L."/>
            <person name="McAllister B."/>
            <person name="McBride C.S."/>
            <person name="McKernan B."/>
            <person name="McKernan K."/>
            <person name="Mendez-Lago M."/>
            <person name="Minx P."/>
            <person name="Mollenhauer M.U."/>
            <person name="Montooth K."/>
            <person name="Mount S.M."/>
            <person name="Mu X."/>
            <person name="Myers E."/>
            <person name="Negre B."/>
            <person name="Newfeld S."/>
            <person name="Nielsen R."/>
            <person name="Noor M.A."/>
            <person name="O'Grady P."/>
            <person name="Pachter L."/>
            <person name="Papaceit M."/>
            <person name="Parisi M.J."/>
            <person name="Parisi M."/>
            <person name="Parts L."/>
            <person name="Pedersen J.S."/>
            <person name="Pesole G."/>
            <person name="Phillippy A.M."/>
            <person name="Ponting C.P."/>
            <person name="Pop M."/>
            <person name="Porcelli D."/>
            <person name="Powell J.R."/>
            <person name="Prohaska S."/>
            <person name="Pruitt K."/>
            <person name="Puig M."/>
            <person name="Quesneville H."/>
            <person name="Ram K.R."/>
            <person name="Rand D."/>
            <person name="Rasmussen M.D."/>
            <person name="Reed L.K."/>
            <person name="Reenan R."/>
            <person name="Reily A."/>
            <person name="Remington K.A."/>
            <person name="Rieger T.T."/>
            <person name="Ritchie M.G."/>
            <person name="Robin C."/>
            <person name="Rogers Y.H."/>
            <person name="Rohde C."/>
            <person name="Rozas J."/>
            <person name="Rubenfield M.J."/>
            <person name="Ruiz A."/>
            <person name="Russo S."/>
            <person name="Salzberg S.L."/>
            <person name="Sanchez-Gracia A."/>
            <person name="Saranga D.J."/>
            <person name="Sato H."/>
            <person name="Schaeffer S.W."/>
            <person name="Schatz M.C."/>
            <person name="Schlenke T."/>
            <person name="Schwartz R."/>
            <person name="Segarra C."/>
            <person name="Singh R.S."/>
            <person name="Sirot L."/>
            <person name="Sirota M."/>
            <person name="Sisneros N.B."/>
            <person name="Smith C.D."/>
            <person name="Smith T.F."/>
            <person name="Spieth J."/>
            <person name="Stage D.E."/>
            <person name="Stark A."/>
            <person name="Stephan W."/>
            <person name="Strausberg R.L."/>
            <person name="Strempel S."/>
            <person name="Sturgill D."/>
            <person name="Sutton G."/>
            <person name="Sutton G.G."/>
            <person name="Tao W."/>
            <person name="Teichmann S."/>
            <person name="Tobari Y.N."/>
            <person name="Tomimura Y."/>
            <person name="Tsolas J.M."/>
            <person name="Valente V.L."/>
            <person name="Venter E."/>
            <person name="Venter J.C."/>
            <person name="Vicario S."/>
            <person name="Vieira F.G."/>
            <person name="Vilella A.J."/>
            <person name="Villasante A."/>
            <person name="Walenz B."/>
            <person name="Wang J."/>
            <person name="Wasserman M."/>
            <person name="Watts T."/>
            <person name="Wilson D."/>
            <person name="Wilson R.K."/>
            <person name="Wing R.A."/>
            <person name="Wolfner M.F."/>
            <person name="Wong A."/>
            <person name="Wong G.K."/>
            <person name="Wu C.I."/>
            <person name="Wu G."/>
            <person name="Yamamoto D."/>
            <person name="Yang H.P."/>
            <person name="Yang S.P."/>
            <person name="Yorke J.A."/>
            <person name="Yoshida K."/>
            <person name="Zdobnov E."/>
            <person name="Zhang P."/>
            <person name="Zhang Y."/>
            <person name="Zimin A.V."/>
            <person name="Baldwin J."/>
            <person name="Abdouelleil A."/>
            <person name="Abdulkadir J."/>
            <person name="Abebe A."/>
            <person name="Abera B."/>
            <person name="Abreu J."/>
            <person name="Acer S.C."/>
            <person name="Aftuck L."/>
            <person name="Alexander A."/>
            <person name="An P."/>
            <person name="Anderson E."/>
            <person name="Anderson S."/>
            <person name="Arachi H."/>
            <person name="Azer M."/>
            <person name="Bachantsang P."/>
            <person name="Barry A."/>
            <person name="Bayul T."/>
            <person name="Berlin A."/>
            <person name="Bessette D."/>
            <person name="Bloom T."/>
            <person name="Blye J."/>
            <person name="Boguslavskiy L."/>
            <person name="Bonnet C."/>
            <person name="Boukhgalter B."/>
            <person name="Bourzgui I."/>
            <person name="Brown A."/>
            <person name="Cahill P."/>
            <person name="Channer S."/>
            <person name="Cheshatsang Y."/>
            <person name="Chuda L."/>
            <person name="Citroen M."/>
            <person name="Collymore A."/>
            <person name="Cooke P."/>
            <person name="Costello M."/>
            <person name="D'Aco K."/>
            <person name="Daza R."/>
            <person name="De Haan G."/>
            <person name="DeGray S."/>
            <person name="DeMaso C."/>
            <person name="Dhargay N."/>
            <person name="Dooley K."/>
            <person name="Dooley E."/>
            <person name="Doricent M."/>
            <person name="Dorje P."/>
            <person name="Dorjee K."/>
            <person name="Dupes A."/>
            <person name="Elong R."/>
            <person name="Falk J."/>
            <person name="Farina A."/>
            <person name="Faro S."/>
            <person name="Ferguson D."/>
            <person name="Fisher S."/>
            <person name="Foley C.D."/>
            <person name="Franke A."/>
            <person name="Friedrich D."/>
            <person name="Gadbois L."/>
            <person name="Gearin G."/>
            <person name="Gearin C.R."/>
            <person name="Giannoukos G."/>
            <person name="Goode T."/>
            <person name="Graham J."/>
            <person name="Grandbois E."/>
            <person name="Grewal S."/>
            <person name="Gyaltsen K."/>
            <person name="Hafez N."/>
            <person name="Hagos B."/>
            <person name="Hall J."/>
            <person name="Henson C."/>
            <person name="Hollinger A."/>
            <person name="Honan T."/>
            <person name="Huard M.D."/>
            <person name="Hughes L."/>
            <person name="Hurhula B."/>
            <person name="Husby M.E."/>
            <person name="Kamat A."/>
            <person name="Kanga B."/>
            <person name="Kashin S."/>
            <person name="Khazanovich D."/>
            <person name="Kisner P."/>
            <person name="Lance K."/>
            <person name="Lara M."/>
            <person name="Lee W."/>
            <person name="Lennon N."/>
            <person name="Letendre F."/>
            <person name="LeVine R."/>
            <person name="Lipovsky A."/>
            <person name="Liu X."/>
            <person name="Liu J."/>
            <person name="Liu S."/>
            <person name="Lokyitsang T."/>
            <person name="Lokyitsang Y."/>
            <person name="Lubonja R."/>
            <person name="Lui A."/>
            <person name="MacDonald P."/>
            <person name="Magnisalis V."/>
            <person name="Maru K."/>
            <person name="Matthews C."/>
            <person name="McCusker W."/>
            <person name="McDonough S."/>
            <person name="Mehta T."/>
            <person name="Meldrim J."/>
            <person name="Meneus L."/>
            <person name="Mihai O."/>
            <person name="Mihalev A."/>
            <person name="Mihova T."/>
            <person name="Mittelman R."/>
            <person name="Mlenga V."/>
            <person name="Montmayeur A."/>
            <person name="Mulrain L."/>
            <person name="Navidi A."/>
            <person name="Naylor J."/>
            <person name="Negash T."/>
            <person name="Nguyen T."/>
            <person name="Nguyen N."/>
            <person name="Nicol R."/>
            <person name="Norbu C."/>
            <person name="Norbu N."/>
            <person name="Novod N."/>
            <person name="O'Neill B."/>
            <person name="Osman S."/>
            <person name="Markiewicz E."/>
            <person name="Oyono O.L."/>
            <person name="Patti C."/>
            <person name="Phunkhang P."/>
            <person name="Pierre F."/>
            <person name="Priest M."/>
            <person name="Raghuraman S."/>
            <person name="Rege F."/>
            <person name="Reyes R."/>
            <person name="Rise C."/>
            <person name="Rogov P."/>
            <person name="Ross K."/>
            <person name="Ryan E."/>
            <person name="Settipalli S."/>
            <person name="Shea T."/>
            <person name="Sherpa N."/>
            <person name="Shi L."/>
            <person name="Shih D."/>
            <person name="Sparrow T."/>
            <person name="Spaulding J."/>
            <person name="Stalker J."/>
            <person name="Stange-Thomann N."/>
            <person name="Stavropoulos S."/>
            <person name="Stone C."/>
            <person name="Strader C."/>
            <person name="Tesfaye S."/>
            <person name="Thomson T."/>
            <person name="Thoulutsang Y."/>
            <person name="Thoulutsang D."/>
            <person name="Topham K."/>
            <person name="Topping I."/>
            <person name="Tsamla T."/>
            <person name="Vassiliev H."/>
            <person name="Vo A."/>
            <person name="Wangchuk T."/>
            <person name="Wangdi T."/>
            <person name="Weiand M."/>
            <person name="Wilkinson J."/>
            <person name="Wilson A."/>
            <person name="Yadav S."/>
            <person name="Young G."/>
            <person name="Yu Q."/>
            <person name="Zembek L."/>
            <person name="Zhong D."/>
            <person name="Zimmer A."/>
            <person name="Zwirko Z."/>
            <person name="Jaffe D.B."/>
            <person name="Alvarez P."/>
            <person name="Brockman W."/>
            <person name="Butler J."/>
            <person name="Chin C."/>
            <person name="Gnerre S."/>
            <person name="Grabherr M."/>
            <person name="Kleber M."/>
            <person name="Mauceli E."/>
            <person name="MacCallum I."/>
        </authorList>
    </citation>
    <scope>NUCLEOTIDE SEQUENCE [LARGE SCALE GENOMIC DNA]</scope>
    <source>
        <strain evidence="3">Tucson 14024-0371.13</strain>
    </source>
</reference>
<keyword evidence="3" id="KW-1185">Reference proteome</keyword>
<gene>
    <name evidence="2" type="primary">Dana\GF20243</name>
    <name evidence="2" type="synonym">dana_GLEANR_2654</name>
    <name evidence="2" type="ORF">GF20243</name>
</gene>
<dbReference type="Proteomes" id="UP000007801">
    <property type="component" value="Unassembled WGS sequence"/>
</dbReference>
<accession>B3MQH2</accession>
<dbReference type="GeneID" id="6502954"/>
<feature type="compositionally biased region" description="Acidic residues" evidence="1">
    <location>
        <begin position="66"/>
        <end position="77"/>
    </location>
</feature>
<evidence type="ECO:0000313" key="2">
    <source>
        <dbReference type="EMBL" id="EDV44598.1"/>
    </source>
</evidence>
<feature type="region of interest" description="Disordered" evidence="1">
    <location>
        <begin position="136"/>
        <end position="227"/>
    </location>
</feature>
<dbReference type="EMBL" id="CH902621">
    <property type="protein sequence ID" value="EDV44598.1"/>
    <property type="molecule type" value="Genomic_DNA"/>
</dbReference>
<organism evidence="2 3">
    <name type="scientific">Drosophila ananassae</name>
    <name type="common">Fruit fly</name>
    <dbReference type="NCBI Taxonomy" id="7217"/>
    <lineage>
        <taxon>Eukaryota</taxon>
        <taxon>Metazoa</taxon>
        <taxon>Ecdysozoa</taxon>
        <taxon>Arthropoda</taxon>
        <taxon>Hexapoda</taxon>
        <taxon>Insecta</taxon>
        <taxon>Pterygota</taxon>
        <taxon>Neoptera</taxon>
        <taxon>Endopterygota</taxon>
        <taxon>Diptera</taxon>
        <taxon>Brachycera</taxon>
        <taxon>Muscomorpha</taxon>
        <taxon>Ephydroidea</taxon>
        <taxon>Drosophilidae</taxon>
        <taxon>Drosophila</taxon>
        <taxon>Sophophora</taxon>
    </lineage>
</organism>
<feature type="compositionally biased region" description="Polar residues" evidence="1">
    <location>
        <begin position="194"/>
        <end position="206"/>
    </location>
</feature>
<sequence length="227" mass="24005">MAGDAPNSKRDGGARSSQLQVQLGDDLGMEVEVGVDAALAEGNLISGGGVVGGGTSSDEPSSSSDTDSDCNEAESNSDTDVNAMLDTGHENCCEFGPHSLKYSPLDGDSDIELDDVEIFCEETIALLAHEILCCEGESDSESESESEAEAEKAQDQGQLDGSLEYGLQNPYQLMFSEEDEDGAAKGNEDEGQSPLDTSMTSQTFLLTDQDDPDSEEKPQAKKEAHFD</sequence>
<dbReference type="AlphaFoldDB" id="B3MQH2"/>
<evidence type="ECO:0000256" key="1">
    <source>
        <dbReference type="SAM" id="MobiDB-lite"/>
    </source>
</evidence>
<feature type="compositionally biased region" description="Acidic residues" evidence="1">
    <location>
        <begin position="136"/>
        <end position="148"/>
    </location>
</feature>
<feature type="region of interest" description="Disordered" evidence="1">
    <location>
        <begin position="1"/>
        <end position="23"/>
    </location>
</feature>
<feature type="region of interest" description="Disordered" evidence="1">
    <location>
        <begin position="46"/>
        <end position="84"/>
    </location>
</feature>
<dbReference type="HOGENOM" id="CLU_1220803_0_0_1"/>
<proteinExistence type="predicted"/>
<dbReference type="KEGG" id="dan:6502954"/>
<dbReference type="PhylomeDB" id="B3MQH2"/>